<proteinExistence type="predicted"/>
<dbReference type="EMBL" id="JAKOGI010000348">
    <property type="protein sequence ID" value="KAJ8436368.1"/>
    <property type="molecule type" value="Genomic_DNA"/>
</dbReference>
<sequence>MPGNPAKRPENCEFHDQNGHTTTECRELKKALNKLIDKGQTNRFLRRGSRFLRKECNHDVMALLPSPQKAGLMGHHRRRNVEGITWLVWRAQIRGTQQVLTTEQGNRITVPTMVFNGCKGLHLSAPHTDPLVVELKVANALIRRILIGTRSSVDIVTWDCLKRLNHPGREIVPLVHPIPGFGG</sequence>
<organism evidence="1 2">
    <name type="scientific">Carnegiea gigantea</name>
    <dbReference type="NCBI Taxonomy" id="171969"/>
    <lineage>
        <taxon>Eukaryota</taxon>
        <taxon>Viridiplantae</taxon>
        <taxon>Streptophyta</taxon>
        <taxon>Embryophyta</taxon>
        <taxon>Tracheophyta</taxon>
        <taxon>Spermatophyta</taxon>
        <taxon>Magnoliopsida</taxon>
        <taxon>eudicotyledons</taxon>
        <taxon>Gunneridae</taxon>
        <taxon>Pentapetalae</taxon>
        <taxon>Caryophyllales</taxon>
        <taxon>Cactineae</taxon>
        <taxon>Cactaceae</taxon>
        <taxon>Cactoideae</taxon>
        <taxon>Echinocereeae</taxon>
        <taxon>Carnegiea</taxon>
    </lineage>
</organism>
<dbReference type="PANTHER" id="PTHR33240">
    <property type="entry name" value="OS08G0508500 PROTEIN"/>
    <property type="match status" value="1"/>
</dbReference>
<dbReference type="OrthoDB" id="1752268at2759"/>
<protein>
    <recommendedName>
        <fullName evidence="3">Reverse transcriptase domain-containing protein</fullName>
    </recommendedName>
</protein>
<gene>
    <name evidence="1" type="ORF">Cgig2_017164</name>
</gene>
<evidence type="ECO:0000313" key="1">
    <source>
        <dbReference type="EMBL" id="KAJ8436368.1"/>
    </source>
</evidence>
<keyword evidence="2" id="KW-1185">Reference proteome</keyword>
<comment type="caution">
    <text evidence="1">The sequence shown here is derived from an EMBL/GenBank/DDBJ whole genome shotgun (WGS) entry which is preliminary data.</text>
</comment>
<accession>A0A9Q1K4Q2</accession>
<name>A0A9Q1K4Q2_9CARY</name>
<evidence type="ECO:0008006" key="3">
    <source>
        <dbReference type="Google" id="ProtNLM"/>
    </source>
</evidence>
<evidence type="ECO:0000313" key="2">
    <source>
        <dbReference type="Proteomes" id="UP001153076"/>
    </source>
</evidence>
<dbReference type="AlphaFoldDB" id="A0A9Q1K4Q2"/>
<dbReference type="PANTHER" id="PTHR33240:SF17">
    <property type="entry name" value="EUKARYOTIC PEPTIDE CHAIN RELEASE FACTOR GTP-BINDING SUBUNIT-LIKE"/>
    <property type="match status" value="1"/>
</dbReference>
<reference evidence="1" key="1">
    <citation type="submission" date="2022-04" db="EMBL/GenBank/DDBJ databases">
        <title>Carnegiea gigantea Genome sequencing and assembly v2.</title>
        <authorList>
            <person name="Copetti D."/>
            <person name="Sanderson M.J."/>
            <person name="Burquez A."/>
            <person name="Wojciechowski M.F."/>
        </authorList>
    </citation>
    <scope>NUCLEOTIDE SEQUENCE</scope>
    <source>
        <strain evidence="1">SGP5-SGP5p</strain>
        <tissue evidence="1">Aerial part</tissue>
    </source>
</reference>
<dbReference type="Proteomes" id="UP001153076">
    <property type="component" value="Unassembled WGS sequence"/>
</dbReference>